<proteinExistence type="predicted"/>
<dbReference type="Proteomes" id="UP000018922">
    <property type="component" value="Chromosome I"/>
</dbReference>
<reference evidence="1 2" key="1">
    <citation type="journal article" date="2014" name="Genome Announc.">
        <title>Complete genome sequence of Magnetospirillum gryphiswaldense MSR-1.</title>
        <authorList>
            <person name="Wang X."/>
            <person name="Wang Q."/>
            <person name="Zhang W."/>
            <person name="Wang Y."/>
            <person name="Li L."/>
            <person name="Wen T."/>
            <person name="Zhang T."/>
            <person name="Zhang Y."/>
            <person name="Xu J."/>
            <person name="Hu J."/>
            <person name="Li S."/>
            <person name="Liu L."/>
            <person name="Liu J."/>
            <person name="Jiang W."/>
            <person name="Tian J."/>
            <person name="Li Y."/>
            <person name="Schuler D."/>
            <person name="Wang L."/>
            <person name="Li J."/>
        </authorList>
    </citation>
    <scope>NUCLEOTIDE SEQUENCE [LARGE SCALE GENOMIC DNA]</scope>
    <source>
        <strain evidence="2">DSM 6361 / JCM 21280 / NBRC 15271 / MSR-1</strain>
    </source>
</reference>
<dbReference type="HOGENOM" id="CLU_787084_0_0_5"/>
<dbReference type="AlphaFoldDB" id="V6EY92"/>
<protein>
    <submittedName>
        <fullName evidence="1">Uncharacterized protein</fullName>
    </submittedName>
</protein>
<evidence type="ECO:0000313" key="1">
    <source>
        <dbReference type="EMBL" id="CDK98164.1"/>
    </source>
</evidence>
<accession>V6EY92</accession>
<dbReference type="KEGG" id="mgy:MGMSRv2__0949"/>
<name>V6EY92_MAGGM</name>
<dbReference type="eggNOG" id="ENOG5033XC1">
    <property type="taxonomic scope" value="Bacteria"/>
</dbReference>
<evidence type="ECO:0000313" key="2">
    <source>
        <dbReference type="Proteomes" id="UP000018922"/>
    </source>
</evidence>
<dbReference type="STRING" id="1430440.MGMSRv2__0949"/>
<organism evidence="1 2">
    <name type="scientific">Magnetospirillum gryphiswaldense (strain DSM 6361 / JCM 21280 / NBRC 15271 / MSR-1)</name>
    <dbReference type="NCBI Taxonomy" id="431944"/>
    <lineage>
        <taxon>Bacteria</taxon>
        <taxon>Pseudomonadati</taxon>
        <taxon>Pseudomonadota</taxon>
        <taxon>Alphaproteobacteria</taxon>
        <taxon>Rhodospirillales</taxon>
        <taxon>Rhodospirillaceae</taxon>
        <taxon>Magnetospirillum</taxon>
    </lineage>
</organism>
<dbReference type="KEGG" id="mgry:MSR1_13100"/>
<gene>
    <name evidence="1" type="ordered locus">MGMSRv2__0949</name>
</gene>
<keyword evidence="2" id="KW-1185">Reference proteome</keyword>
<sequence>MWGASVVAKLMDDVIRIRIDATLAVAEFLAQLAEQAAEGETAAPANPANRAIFRELAPFRLVEYSYIDPDIGAIDGVCVGFADGSLFSVSEDIPEAVIDALVTQDLADLPPIYIYILLAEPRPASAIDHFLEALAIHLGRPLIGVFRDAGGCMGGHCYALDTPIAGREALAQQKNRSVLEANRHFDKARTLRHLAQSNLAADGRAFAQITYKFAPHVAEFGDAAKRDDFIAWSRTLCEWIYSRWCDWQDLGLTEILRPAEMATAPSDGTVAVRLIAPADYDGGQPWRAFGGVDAASAVNFAQSDAASSDESLRQSLAAARQYWSYVTETIAAGEAVARARADTRHRRGMKLD</sequence>
<dbReference type="EMBL" id="HG794546">
    <property type="protein sequence ID" value="CDK98164.1"/>
    <property type="molecule type" value="Genomic_DNA"/>
</dbReference>